<evidence type="ECO:0000313" key="1">
    <source>
        <dbReference type="EMBL" id="ERJ11383.1"/>
    </source>
</evidence>
<gene>
    <name evidence="1" type="ORF">HLPCO_002505</name>
</gene>
<reference evidence="1 2" key="2">
    <citation type="journal article" date="2013" name="PLoS ONE">
        <title>INDIGO - INtegrated Data Warehouse of MIcrobial GenOmes with Examples from the Red Sea Extremophiles.</title>
        <authorList>
            <person name="Alam I."/>
            <person name="Antunes A."/>
            <person name="Kamau A.A."/>
            <person name="Ba Alawi W."/>
            <person name="Kalkatawi M."/>
            <person name="Stingl U."/>
            <person name="Bajic V.B."/>
        </authorList>
    </citation>
    <scope>NUCLEOTIDE SEQUENCE [LARGE SCALE GENOMIC DNA]</scope>
    <source>
        <strain evidence="1 2">SSD-17B</strain>
    </source>
</reference>
<accession>U2E865</accession>
<proteinExistence type="predicted"/>
<evidence type="ECO:0000313" key="2">
    <source>
        <dbReference type="Proteomes" id="UP000005707"/>
    </source>
</evidence>
<dbReference type="Proteomes" id="UP000005707">
    <property type="component" value="Unassembled WGS sequence"/>
</dbReference>
<dbReference type="AlphaFoldDB" id="U2E865"/>
<organism evidence="1 2">
    <name type="scientific">Haloplasma contractile SSD-17B</name>
    <dbReference type="NCBI Taxonomy" id="1033810"/>
    <lineage>
        <taxon>Bacteria</taxon>
        <taxon>Bacillati</taxon>
        <taxon>Mycoplasmatota</taxon>
        <taxon>Mollicutes</taxon>
        <taxon>Haloplasmatales</taxon>
        <taxon>Haloplasmataceae</taxon>
        <taxon>Haloplasma</taxon>
    </lineage>
</organism>
<protein>
    <submittedName>
        <fullName evidence="1">Uncharacterized protein</fullName>
    </submittedName>
</protein>
<dbReference type="InParanoid" id="U2E865"/>
<keyword evidence="2" id="KW-1185">Reference proteome</keyword>
<name>U2E865_9MOLU</name>
<reference evidence="1 2" key="1">
    <citation type="journal article" date="2011" name="J. Bacteriol.">
        <title>Genome sequence of Haloplasma contractile, an unusual contractile bacterium from a deep-sea anoxic brine lake.</title>
        <authorList>
            <person name="Antunes A."/>
            <person name="Alam I."/>
            <person name="El Dorry H."/>
            <person name="Siam R."/>
            <person name="Robertson A."/>
            <person name="Bajic V.B."/>
            <person name="Stingl U."/>
        </authorList>
    </citation>
    <scope>NUCLEOTIDE SEQUENCE [LARGE SCALE GENOMIC DNA]</scope>
    <source>
        <strain evidence="1 2">SSD-17B</strain>
    </source>
</reference>
<dbReference type="EMBL" id="AFNU02000011">
    <property type="protein sequence ID" value="ERJ11383.1"/>
    <property type="molecule type" value="Genomic_DNA"/>
</dbReference>
<sequence>MFFMCSLYRVHFIRHPFLFLVQCSHKLTDSPYLFICYNLFISLFKLFNKLYCNRLVSQLFIEYLYKSVLNIASNINLKLKIYFFHYLYVRISLLSTICYKRLWRTFSNKWYISFEYESISIIRINFPCYFISCFI</sequence>
<comment type="caution">
    <text evidence="1">The sequence shown here is derived from an EMBL/GenBank/DDBJ whole genome shotgun (WGS) entry which is preliminary data.</text>
</comment>